<dbReference type="PRINTS" id="PR00958">
    <property type="entry name" value="HOMSERKINASE"/>
</dbReference>
<keyword evidence="5" id="KW-0028">Amino-acid biosynthesis</keyword>
<evidence type="ECO:0000256" key="5">
    <source>
        <dbReference type="ARBA" id="ARBA00022605"/>
    </source>
</evidence>
<dbReference type="InterPro" id="IPR036554">
    <property type="entry name" value="GHMP_kinase_C_sf"/>
</dbReference>
<gene>
    <name evidence="14" type="ORF">DRJ31_04875</name>
</gene>
<evidence type="ECO:0000313" key="15">
    <source>
        <dbReference type="Proteomes" id="UP000278475"/>
    </source>
</evidence>
<dbReference type="GO" id="GO:0005524">
    <property type="term" value="F:ATP binding"/>
    <property type="evidence" value="ECO:0007669"/>
    <property type="project" value="UniProtKB-KW"/>
</dbReference>
<dbReference type="PROSITE" id="PS00627">
    <property type="entry name" value="GHMP_KINASES_ATP"/>
    <property type="match status" value="1"/>
</dbReference>
<comment type="similarity">
    <text evidence="2">Belongs to the GHMP kinase family. Homoserine kinase subfamily.</text>
</comment>
<comment type="pathway">
    <text evidence="1">Amino-acid biosynthesis; L-threonine biosynthesis; L-threonine from L-aspartate: step 4/5.</text>
</comment>
<evidence type="ECO:0000256" key="6">
    <source>
        <dbReference type="ARBA" id="ARBA00022679"/>
    </source>
</evidence>
<keyword evidence="8" id="KW-0547">Nucleotide-binding</keyword>
<dbReference type="Gene3D" id="3.30.230.10">
    <property type="match status" value="1"/>
</dbReference>
<dbReference type="InterPro" id="IPR000870">
    <property type="entry name" value="Homoserine_kinase"/>
</dbReference>
<dbReference type="Pfam" id="PF00288">
    <property type="entry name" value="GHMP_kinases_N"/>
    <property type="match status" value="1"/>
</dbReference>
<evidence type="ECO:0000259" key="13">
    <source>
        <dbReference type="Pfam" id="PF08544"/>
    </source>
</evidence>
<feature type="domain" description="GHMP kinase C-terminal" evidence="13">
    <location>
        <begin position="203"/>
        <end position="267"/>
    </location>
</feature>
<evidence type="ECO:0000256" key="2">
    <source>
        <dbReference type="ARBA" id="ARBA00007370"/>
    </source>
</evidence>
<protein>
    <recommendedName>
        <fullName evidence="4 11">Homoserine kinase</fullName>
        <ecNumber evidence="3 11">2.7.1.39</ecNumber>
    </recommendedName>
</protein>
<dbReference type="NCBIfam" id="TIGR00191">
    <property type="entry name" value="thrB"/>
    <property type="match status" value="1"/>
</dbReference>
<dbReference type="InterPro" id="IPR014721">
    <property type="entry name" value="Ribsml_uS5_D2-typ_fold_subgr"/>
</dbReference>
<dbReference type="GO" id="GO:0009088">
    <property type="term" value="P:threonine biosynthetic process"/>
    <property type="evidence" value="ECO:0007669"/>
    <property type="project" value="UniProtKB-UniRule"/>
</dbReference>
<dbReference type="PANTHER" id="PTHR20861:SF1">
    <property type="entry name" value="HOMOSERINE KINASE"/>
    <property type="match status" value="1"/>
</dbReference>
<evidence type="ECO:0000256" key="9">
    <source>
        <dbReference type="ARBA" id="ARBA00022777"/>
    </source>
</evidence>
<sequence length="292" mass="31077">DKPRDIVELELLTEDHVKIAVEGPYANEVPTSPKENVCVAAIRAVFSKLGEVSLGFKLRLIKNVPPGMGLGSSGASSAAAAYAAYQLIKDKATLSDNELIECAMEGEKLATGSAHADNVAPSLLGGITVILSYDPLMIKRYSPPRGLYFAIAMPKLPYKPKEKTKYAREILPKQVDFKLVVKQLSGLAQVLTGLAFKELKTFGMGICSDHIVEPARAKLIPGFYKVKEAAMRCGAYGASISGAGPSVFAACSRAIARKVGEAMVKAFEEEGVEASFLVAKPSKEGAKVEDVA</sequence>
<dbReference type="SUPFAM" id="SSF55060">
    <property type="entry name" value="GHMP Kinase, C-terminal domain"/>
    <property type="match status" value="1"/>
</dbReference>
<reference evidence="14 15" key="1">
    <citation type="submission" date="2018-06" db="EMBL/GenBank/DDBJ databases">
        <title>Extensive metabolic versatility and redundancy in microbially diverse, dynamic hydrothermal sediments.</title>
        <authorList>
            <person name="Dombrowski N."/>
            <person name="Teske A."/>
            <person name="Baker B.J."/>
        </authorList>
    </citation>
    <scope>NUCLEOTIDE SEQUENCE [LARGE SCALE GENOMIC DNA]</scope>
    <source>
        <strain evidence="14">B66_G16</strain>
    </source>
</reference>
<evidence type="ECO:0000256" key="10">
    <source>
        <dbReference type="ARBA" id="ARBA00022840"/>
    </source>
</evidence>
<feature type="domain" description="GHMP kinase N-terminal" evidence="12">
    <location>
        <begin position="36"/>
        <end position="126"/>
    </location>
</feature>
<dbReference type="PIRSF" id="PIRSF000676">
    <property type="entry name" value="Homoser_kin"/>
    <property type="match status" value="1"/>
</dbReference>
<evidence type="ECO:0000256" key="11">
    <source>
        <dbReference type="NCBIfam" id="TIGR00191"/>
    </source>
</evidence>
<evidence type="ECO:0000256" key="8">
    <source>
        <dbReference type="ARBA" id="ARBA00022741"/>
    </source>
</evidence>
<evidence type="ECO:0000256" key="7">
    <source>
        <dbReference type="ARBA" id="ARBA00022697"/>
    </source>
</evidence>
<keyword evidence="10" id="KW-0067">ATP-binding</keyword>
<feature type="non-terminal residue" evidence="14">
    <location>
        <position position="1"/>
    </location>
</feature>
<proteinExistence type="inferred from homology"/>
<dbReference type="PANTHER" id="PTHR20861">
    <property type="entry name" value="HOMOSERINE/4-DIPHOSPHOCYTIDYL-2-C-METHYL-D-ERYTHRITOL KINASE"/>
    <property type="match status" value="1"/>
</dbReference>
<evidence type="ECO:0000259" key="12">
    <source>
        <dbReference type="Pfam" id="PF00288"/>
    </source>
</evidence>
<dbReference type="Proteomes" id="UP000278475">
    <property type="component" value="Unassembled WGS sequence"/>
</dbReference>
<dbReference type="InterPro" id="IPR020568">
    <property type="entry name" value="Ribosomal_Su5_D2-typ_SF"/>
</dbReference>
<dbReference type="EC" id="2.7.1.39" evidence="3 11"/>
<evidence type="ECO:0000256" key="3">
    <source>
        <dbReference type="ARBA" id="ARBA00012078"/>
    </source>
</evidence>
<dbReference type="AlphaFoldDB" id="A0A497EQ26"/>
<dbReference type="UniPathway" id="UPA00050">
    <property type="reaction ID" value="UER00064"/>
</dbReference>
<dbReference type="GO" id="GO:0004413">
    <property type="term" value="F:homoserine kinase activity"/>
    <property type="evidence" value="ECO:0007669"/>
    <property type="project" value="UniProtKB-UniRule"/>
</dbReference>
<dbReference type="InterPro" id="IPR013750">
    <property type="entry name" value="GHMP_kinase_C_dom"/>
</dbReference>
<dbReference type="SUPFAM" id="SSF54211">
    <property type="entry name" value="Ribosomal protein S5 domain 2-like"/>
    <property type="match status" value="1"/>
</dbReference>
<evidence type="ECO:0000313" key="14">
    <source>
        <dbReference type="EMBL" id="RLE49433.1"/>
    </source>
</evidence>
<name>A0A497EQ26_9CREN</name>
<keyword evidence="9 14" id="KW-0418">Kinase</keyword>
<dbReference type="Pfam" id="PF08544">
    <property type="entry name" value="GHMP_kinases_C"/>
    <property type="match status" value="1"/>
</dbReference>
<keyword evidence="7" id="KW-0791">Threonine biosynthesis</keyword>
<comment type="caution">
    <text evidence="14">The sequence shown here is derived from an EMBL/GenBank/DDBJ whole genome shotgun (WGS) entry which is preliminary data.</text>
</comment>
<dbReference type="InterPro" id="IPR006203">
    <property type="entry name" value="GHMP_knse_ATP-bd_CS"/>
</dbReference>
<dbReference type="EMBL" id="QMQV01000035">
    <property type="protein sequence ID" value="RLE49433.1"/>
    <property type="molecule type" value="Genomic_DNA"/>
</dbReference>
<dbReference type="Gene3D" id="3.30.70.890">
    <property type="entry name" value="GHMP kinase, C-terminal domain"/>
    <property type="match status" value="1"/>
</dbReference>
<evidence type="ECO:0000256" key="4">
    <source>
        <dbReference type="ARBA" id="ARBA00017858"/>
    </source>
</evidence>
<keyword evidence="6 14" id="KW-0808">Transferase</keyword>
<organism evidence="14 15">
    <name type="scientific">Thermoproteota archaeon</name>
    <dbReference type="NCBI Taxonomy" id="2056631"/>
    <lineage>
        <taxon>Archaea</taxon>
        <taxon>Thermoproteota</taxon>
    </lineage>
</organism>
<dbReference type="NCBIfam" id="NF002288">
    <property type="entry name" value="PRK01212.1-4"/>
    <property type="match status" value="1"/>
</dbReference>
<evidence type="ECO:0000256" key="1">
    <source>
        <dbReference type="ARBA" id="ARBA00005015"/>
    </source>
</evidence>
<dbReference type="InterPro" id="IPR006204">
    <property type="entry name" value="GHMP_kinase_N_dom"/>
</dbReference>
<accession>A0A497EQ26</accession>